<dbReference type="EMBL" id="CAJOBA010054239">
    <property type="protein sequence ID" value="CAF4272917.1"/>
    <property type="molecule type" value="Genomic_DNA"/>
</dbReference>
<feature type="compositionally biased region" description="Basic and acidic residues" evidence="1">
    <location>
        <begin position="40"/>
        <end position="65"/>
    </location>
</feature>
<sequence length="65" mass="7471">MDNSKSKTETVQTNEHSNKVSDHSVTRQQSDLANEIMNDDMVHIRLGDIKKDKNLTEEDKSKVEK</sequence>
<evidence type="ECO:0000256" key="1">
    <source>
        <dbReference type="SAM" id="MobiDB-lite"/>
    </source>
</evidence>
<keyword evidence="6" id="KW-1185">Reference proteome</keyword>
<feature type="compositionally biased region" description="Basic and acidic residues" evidence="1">
    <location>
        <begin position="16"/>
        <end position="25"/>
    </location>
</feature>
<evidence type="ECO:0000313" key="2">
    <source>
        <dbReference type="EMBL" id="CAF1482630.1"/>
    </source>
</evidence>
<evidence type="ECO:0000313" key="5">
    <source>
        <dbReference type="EMBL" id="CAF4466364.1"/>
    </source>
</evidence>
<name>A0A816ACA1_9BILA</name>
<organism evidence="3 6">
    <name type="scientific">Didymodactylos carnosus</name>
    <dbReference type="NCBI Taxonomy" id="1234261"/>
    <lineage>
        <taxon>Eukaryota</taxon>
        <taxon>Metazoa</taxon>
        <taxon>Spiralia</taxon>
        <taxon>Gnathifera</taxon>
        <taxon>Rotifera</taxon>
        <taxon>Eurotatoria</taxon>
        <taxon>Bdelloidea</taxon>
        <taxon>Philodinida</taxon>
        <taxon>Philodinidae</taxon>
        <taxon>Didymodactylos</taxon>
    </lineage>
</organism>
<dbReference type="Proteomes" id="UP000663829">
    <property type="component" value="Unassembled WGS sequence"/>
</dbReference>
<dbReference type="AlphaFoldDB" id="A0A816ACA1"/>
<proteinExistence type="predicted"/>
<evidence type="ECO:0000313" key="4">
    <source>
        <dbReference type="EMBL" id="CAF4272917.1"/>
    </source>
</evidence>
<protein>
    <submittedName>
        <fullName evidence="3">Uncharacterized protein</fullName>
    </submittedName>
</protein>
<dbReference type="Proteomes" id="UP000677228">
    <property type="component" value="Unassembled WGS sequence"/>
</dbReference>
<dbReference type="EMBL" id="CAJNOQ010034083">
    <property type="protein sequence ID" value="CAF1593167.1"/>
    <property type="molecule type" value="Genomic_DNA"/>
</dbReference>
<evidence type="ECO:0000313" key="6">
    <source>
        <dbReference type="Proteomes" id="UP000663829"/>
    </source>
</evidence>
<gene>
    <name evidence="3" type="ORF">GPM918_LOCUS41901</name>
    <name evidence="2" type="ORF">OVA965_LOCUS36137</name>
    <name evidence="5" type="ORF">SRO942_LOCUS43035</name>
    <name evidence="4" type="ORF">TMI583_LOCUS37132</name>
</gene>
<reference evidence="3" key="1">
    <citation type="submission" date="2021-02" db="EMBL/GenBank/DDBJ databases">
        <authorList>
            <person name="Nowell W R."/>
        </authorList>
    </citation>
    <scope>NUCLEOTIDE SEQUENCE</scope>
</reference>
<dbReference type="EMBL" id="CAJOBC010100297">
    <property type="protein sequence ID" value="CAF4466364.1"/>
    <property type="molecule type" value="Genomic_DNA"/>
</dbReference>
<dbReference type="Proteomes" id="UP000681722">
    <property type="component" value="Unassembled WGS sequence"/>
</dbReference>
<dbReference type="EMBL" id="CAJNOK010032308">
    <property type="protein sequence ID" value="CAF1482630.1"/>
    <property type="molecule type" value="Genomic_DNA"/>
</dbReference>
<accession>A0A816ACA1</accession>
<feature type="region of interest" description="Disordered" evidence="1">
    <location>
        <begin position="1"/>
        <end position="65"/>
    </location>
</feature>
<evidence type="ECO:0000313" key="3">
    <source>
        <dbReference type="EMBL" id="CAF1593167.1"/>
    </source>
</evidence>
<dbReference type="Proteomes" id="UP000682733">
    <property type="component" value="Unassembled WGS sequence"/>
</dbReference>
<feature type="non-terminal residue" evidence="3">
    <location>
        <position position="1"/>
    </location>
</feature>
<comment type="caution">
    <text evidence="3">The sequence shown here is derived from an EMBL/GenBank/DDBJ whole genome shotgun (WGS) entry which is preliminary data.</text>
</comment>